<evidence type="ECO:0000313" key="2">
    <source>
        <dbReference type="Proteomes" id="UP000239425"/>
    </source>
</evidence>
<dbReference type="AlphaFoldDB" id="A0A2S5R723"/>
<gene>
    <name evidence="1" type="ORF">HCUR_01412</name>
</gene>
<proteinExistence type="predicted"/>
<organism evidence="1 2">
    <name type="scientific">Holospora curviuscula</name>
    <dbReference type="NCBI Taxonomy" id="1082868"/>
    <lineage>
        <taxon>Bacteria</taxon>
        <taxon>Pseudomonadati</taxon>
        <taxon>Pseudomonadota</taxon>
        <taxon>Alphaproteobacteria</taxon>
        <taxon>Holosporales</taxon>
        <taxon>Holosporaceae</taxon>
        <taxon>Holospora</taxon>
    </lineage>
</organism>
<dbReference type="EMBL" id="PHHC01000136">
    <property type="protein sequence ID" value="PPE03136.1"/>
    <property type="molecule type" value="Genomic_DNA"/>
</dbReference>
<evidence type="ECO:0000313" key="1">
    <source>
        <dbReference type="EMBL" id="PPE03136.1"/>
    </source>
</evidence>
<protein>
    <recommendedName>
        <fullName evidence="3">Glycosyl transferase CAP10 domain-containing protein</fullName>
    </recommendedName>
</protein>
<dbReference type="OrthoDB" id="7178894at2"/>
<accession>A0A2S5R723</accession>
<evidence type="ECO:0008006" key="3">
    <source>
        <dbReference type="Google" id="ProtNLM"/>
    </source>
</evidence>
<dbReference type="RefSeq" id="WP_104207325.1">
    <property type="nucleotide sequence ID" value="NZ_PHHC01000136.1"/>
</dbReference>
<comment type="caution">
    <text evidence="1">The sequence shown here is derived from an EMBL/GenBank/DDBJ whole genome shotgun (WGS) entry which is preliminary data.</text>
</comment>
<keyword evidence="2" id="KW-1185">Reference proteome</keyword>
<dbReference type="Proteomes" id="UP000239425">
    <property type="component" value="Unassembled WGS sequence"/>
</dbReference>
<reference evidence="1 2" key="1">
    <citation type="submission" date="2017-11" db="EMBL/GenBank/DDBJ databases">
        <title>Comparative genomic analysis of Holospora spp., intranuclear symbionts of paramecia.</title>
        <authorList>
            <person name="Garushyants S.K."/>
            <person name="Beliavskaya A."/>
            <person name="Malko D.B."/>
            <person name="Logacheva M.D."/>
            <person name="Rautian M.S."/>
            <person name="Gelfand M.S."/>
        </authorList>
    </citation>
    <scope>NUCLEOTIDE SEQUENCE [LARGE SCALE GENOMIC DNA]</scope>
    <source>
        <strain evidence="2">02AZ16</strain>
    </source>
</reference>
<sequence>MKAAIFYIGEKIANTVYDHLMSFQVYGQYTYHYVDIVNSQITSKNIEAFDVLIIHYTLSLFNDERCPAWLRLIFRNTKAKKVVFIQDEYRRVNDVVENLNFIKADVLYTCVPESEIEKVYPTEKIPGLIKRNTLTGFVPEILLSRYRPSYEERQLDVVYRARKLSAWYGRLGQEKWIIAEKFKHDVKRYNLTIDIAYQEQDRIYGDQWIDFLTKSKAAIGCESGASVFDFTGTIQDQVEAYEKTHPNATFEEIEEKFFKGLDGQINLNQISPRCFECAVLGTLMVLYEGNYSNILKPWRHYIPLKKDHSNMEEIVRAISSPEEWRRITQYAFEEIAMNQKYHYKGFIEIFERDLEHFFKIFPSTQKQGMMVSVELKSKFTSEKQPIYPLITGILKNFLNKAFGEKIVNILVLYKCRIALSLGTLRNLISDHGSPWIFYLYSFRKDFCEEYIFVQEVNQYISAVQEKCDYLPFEINNTNFSVYIMISPNHNSPRIVDSIKNKKKKVVIEIDNNFGVPKKIRGLKVSLQYNQAIKVT</sequence>
<name>A0A2S5R723_9PROT</name>